<gene>
    <name evidence="1" type="ORF">NIES2119_09930</name>
</gene>
<evidence type="ECO:0000313" key="1">
    <source>
        <dbReference type="EMBL" id="OKH38346.1"/>
    </source>
</evidence>
<accession>A0A1U7IM30</accession>
<dbReference type="AlphaFoldDB" id="A0A1U7IM30"/>
<comment type="caution">
    <text evidence="1">The sequence shown here is derived from an EMBL/GenBank/DDBJ whole genome shotgun (WGS) entry which is preliminary data.</text>
</comment>
<protein>
    <submittedName>
        <fullName evidence="1">Uncharacterized protein</fullName>
    </submittedName>
</protein>
<proteinExistence type="predicted"/>
<dbReference type="EMBL" id="MRCE01000008">
    <property type="protein sequence ID" value="OKH38346.1"/>
    <property type="molecule type" value="Genomic_DNA"/>
</dbReference>
<dbReference type="Proteomes" id="UP000185860">
    <property type="component" value="Unassembled WGS sequence"/>
</dbReference>
<organism evidence="1 2">
    <name type="scientific">[Phormidium ambiguum] IAM M-71</name>
    <dbReference type="NCBI Taxonomy" id="454136"/>
    <lineage>
        <taxon>Bacteria</taxon>
        <taxon>Bacillati</taxon>
        <taxon>Cyanobacteriota</taxon>
        <taxon>Cyanophyceae</taxon>
        <taxon>Oscillatoriophycideae</taxon>
        <taxon>Aerosakkonematales</taxon>
        <taxon>Aerosakkonemataceae</taxon>
        <taxon>Floridanema</taxon>
    </lineage>
</organism>
<sequence>MPVNRRSPEWRKITPFTGLDILYGFRSRTLGSDQAELGQTAIVPDTDFSKLVIAPNNCQPHSATKRGATGSSNGLIGADKIAAAVASGKWKIKWGYPPRNRKPKGENKNIKIVIGTINIGYIRAADGLYDQLANFGHKTPDATDAGKLFYGCQFPMPPKLAVTTDTGKSVSSYADPAKIDDIVSAGGRLIHPGAYNAVHLANMVAVAAAP</sequence>
<dbReference type="STRING" id="454136.NIES2119_09930"/>
<name>A0A1U7IM30_9CYAN</name>
<reference evidence="1 2" key="1">
    <citation type="submission" date="2016-11" db="EMBL/GenBank/DDBJ databases">
        <title>Draft Genome Sequences of Nine Cyanobacterial Strains from Diverse Habitats.</title>
        <authorList>
            <person name="Zhu T."/>
            <person name="Hou S."/>
            <person name="Lu X."/>
            <person name="Hess W.R."/>
        </authorList>
    </citation>
    <scope>NUCLEOTIDE SEQUENCE [LARGE SCALE GENOMIC DNA]</scope>
    <source>
        <strain evidence="1 2">IAM M-71</strain>
    </source>
</reference>
<dbReference type="RefSeq" id="WP_073593313.1">
    <property type="nucleotide sequence ID" value="NZ_MRCE01000008.1"/>
</dbReference>
<evidence type="ECO:0000313" key="2">
    <source>
        <dbReference type="Proteomes" id="UP000185860"/>
    </source>
</evidence>